<dbReference type="KEGG" id="cpeg:CPELA_02235"/>
<reference evidence="6 7" key="1">
    <citation type="submission" date="2019-01" db="EMBL/GenBank/DDBJ databases">
        <authorList>
            <person name="Ruckert C."/>
            <person name="Busche T."/>
            <person name="Kalinowski J."/>
        </authorList>
    </citation>
    <scope>NUCLEOTIDE SEQUENCE [LARGE SCALE GENOMIC DNA]</scope>
    <source>
        <strain evidence="6 7">136/3</strain>
    </source>
</reference>
<dbReference type="OrthoDB" id="9765195at2"/>
<dbReference type="PROSITE" id="PS00572">
    <property type="entry name" value="GLYCOSYL_HYDROL_F1_1"/>
    <property type="match status" value="1"/>
</dbReference>
<dbReference type="Gene3D" id="3.20.20.80">
    <property type="entry name" value="Glycosidases"/>
    <property type="match status" value="1"/>
</dbReference>
<sequence length="483" mass="53834">MSPKQPPAFPTGFLWGGATAANQIEGAFLDDGRGLANVDLCPSGDARMDVIRGRNTPLALQDNWFYPSHEAISFYKQAEADIELLAGMGFRCFRFSIAWTRIFPTGTDSTPSQEGLAFYDRIVDRCLEYGMTPLVTISHFDCPVALIKEIGGWGSRSMIEHYTRLCSALFQHFKGRVRHWLTFNEINMILHAPFLGAGVIIEDESLATSTIYQAAHHQLVASALATKLAHEVDEENQVGCMFAAGSAYPYSCRPTDVWAAREVDRDSYFFVDIQARGAYPQWAINKLSAENALPEFAPGDVELLAKYTVDFISFSYYNSRTVAGPDSDAVVAKGNLMKTAKNPYLEYSQWGWPIDPLGFRITLCDVYERYQMPVFVVENGLGMRDELAEDGEIHDHERIKYLADHIGAMRDAITIDGVEVMGYTSWAPIDCVSAGSGQMSKRYGYIYVDLDDALEGSGARKPKDSYYWYKKVIASQGSDLSIP</sequence>
<dbReference type="PROSITE" id="PS00653">
    <property type="entry name" value="GLYCOSYL_HYDROL_F1_2"/>
    <property type="match status" value="1"/>
</dbReference>
<dbReference type="InterPro" id="IPR018120">
    <property type="entry name" value="Glyco_hydro_1_AS"/>
</dbReference>
<dbReference type="NCBIfam" id="NF007158">
    <property type="entry name" value="PRK09593.1"/>
    <property type="match status" value="1"/>
</dbReference>
<name>A0A410W6Z5_9CORY</name>
<keyword evidence="7" id="KW-1185">Reference proteome</keyword>
<evidence type="ECO:0000313" key="7">
    <source>
        <dbReference type="Proteomes" id="UP000288929"/>
    </source>
</evidence>
<dbReference type="Pfam" id="PF00232">
    <property type="entry name" value="Glyco_hydro_1"/>
    <property type="match status" value="1"/>
</dbReference>
<evidence type="ECO:0000256" key="2">
    <source>
        <dbReference type="ARBA" id="ARBA00022801"/>
    </source>
</evidence>
<dbReference type="GO" id="GO:0008706">
    <property type="term" value="F:6-phospho-beta-glucosidase activity"/>
    <property type="evidence" value="ECO:0007669"/>
    <property type="project" value="UniProtKB-EC"/>
</dbReference>
<evidence type="ECO:0000256" key="3">
    <source>
        <dbReference type="ARBA" id="ARBA00023295"/>
    </source>
</evidence>
<dbReference type="GO" id="GO:0005829">
    <property type="term" value="C:cytosol"/>
    <property type="evidence" value="ECO:0007669"/>
    <property type="project" value="TreeGrafter"/>
</dbReference>
<protein>
    <submittedName>
        <fullName evidence="6">Aryl-phospho-beta-D-glucosidase BglH</fullName>
        <ecNumber evidence="6">3.2.1.86</ecNumber>
    </submittedName>
</protein>
<dbReference type="RefSeq" id="WP_128889282.1">
    <property type="nucleotide sequence ID" value="NZ_BMCX01000004.1"/>
</dbReference>
<dbReference type="InterPro" id="IPR001360">
    <property type="entry name" value="Glyco_hydro_1"/>
</dbReference>
<evidence type="ECO:0000256" key="4">
    <source>
        <dbReference type="RuleBase" id="RU003690"/>
    </source>
</evidence>
<dbReference type="PANTHER" id="PTHR10353">
    <property type="entry name" value="GLYCOSYL HYDROLASE"/>
    <property type="match status" value="1"/>
</dbReference>
<proteinExistence type="inferred from homology"/>
<accession>A0A410W6Z5</accession>
<dbReference type="PANTHER" id="PTHR10353:SF122">
    <property type="entry name" value="6-PHOSPHO-BETA-GLUCOSIDASE ASCB-RELATED"/>
    <property type="match status" value="1"/>
</dbReference>
<dbReference type="AlphaFoldDB" id="A0A410W6Z5"/>
<keyword evidence="2 5" id="KW-0378">Hydrolase</keyword>
<dbReference type="Proteomes" id="UP000288929">
    <property type="component" value="Chromosome"/>
</dbReference>
<organism evidence="6 7">
    <name type="scientific">Corynebacterium pelargi</name>
    <dbReference type="NCBI Taxonomy" id="1471400"/>
    <lineage>
        <taxon>Bacteria</taxon>
        <taxon>Bacillati</taxon>
        <taxon>Actinomycetota</taxon>
        <taxon>Actinomycetes</taxon>
        <taxon>Mycobacteriales</taxon>
        <taxon>Corynebacteriaceae</taxon>
        <taxon>Corynebacterium</taxon>
    </lineage>
</organism>
<dbReference type="InterPro" id="IPR017853">
    <property type="entry name" value="GH"/>
</dbReference>
<keyword evidence="3 5" id="KW-0326">Glycosidase</keyword>
<dbReference type="SUPFAM" id="SSF51445">
    <property type="entry name" value="(Trans)glycosidases"/>
    <property type="match status" value="1"/>
</dbReference>
<gene>
    <name evidence="6" type="primary">bglH</name>
    <name evidence="6" type="ORF">CPELA_02235</name>
</gene>
<evidence type="ECO:0000256" key="1">
    <source>
        <dbReference type="ARBA" id="ARBA00010838"/>
    </source>
</evidence>
<comment type="similarity">
    <text evidence="1 4">Belongs to the glycosyl hydrolase 1 family.</text>
</comment>
<dbReference type="EMBL" id="CP035299">
    <property type="protein sequence ID" value="QAU51742.1"/>
    <property type="molecule type" value="Genomic_DNA"/>
</dbReference>
<evidence type="ECO:0000256" key="5">
    <source>
        <dbReference type="RuleBase" id="RU004468"/>
    </source>
</evidence>
<evidence type="ECO:0000313" key="6">
    <source>
        <dbReference type="EMBL" id="QAU51742.1"/>
    </source>
</evidence>
<dbReference type="InterPro" id="IPR033132">
    <property type="entry name" value="GH_1_N_CS"/>
</dbReference>
<dbReference type="PRINTS" id="PR00131">
    <property type="entry name" value="GLHYDRLASE1"/>
</dbReference>
<dbReference type="NCBIfam" id="NF007356">
    <property type="entry name" value="PRK09852.1"/>
    <property type="match status" value="1"/>
</dbReference>
<dbReference type="GO" id="GO:0016052">
    <property type="term" value="P:carbohydrate catabolic process"/>
    <property type="evidence" value="ECO:0007669"/>
    <property type="project" value="TreeGrafter"/>
</dbReference>
<dbReference type="FunFam" id="3.20.20.80:FF:000004">
    <property type="entry name" value="Beta-glucosidase 6-phospho-beta-glucosidase"/>
    <property type="match status" value="1"/>
</dbReference>
<dbReference type="EC" id="3.2.1.86" evidence="6"/>